<dbReference type="PROSITE" id="PS51843">
    <property type="entry name" value="NR_LBD"/>
    <property type="match status" value="1"/>
</dbReference>
<dbReference type="GO" id="GO:0005634">
    <property type="term" value="C:nucleus"/>
    <property type="evidence" value="ECO:0007669"/>
    <property type="project" value="UniProtKB-SubCell"/>
</dbReference>
<dbReference type="CDD" id="cd06960">
    <property type="entry name" value="NR_DBD_HNF4A"/>
    <property type="match status" value="1"/>
</dbReference>
<feature type="domain" description="NR LBD" evidence="14">
    <location>
        <begin position="175"/>
        <end position="457"/>
    </location>
</feature>
<dbReference type="PROSITE" id="PS51030">
    <property type="entry name" value="NUCLEAR_REC_DBD_2"/>
    <property type="match status" value="1"/>
</dbReference>
<keyword evidence="3 11" id="KW-0479">Metal-binding</keyword>
<dbReference type="AlphaFoldDB" id="A0AAF3J9R6"/>
<keyword evidence="9 11" id="KW-0675">Receptor</keyword>
<keyword evidence="5 11" id="KW-0862">Zinc</keyword>
<evidence type="ECO:0000256" key="7">
    <source>
        <dbReference type="ARBA" id="ARBA00023125"/>
    </source>
</evidence>
<keyword evidence="10 11" id="KW-0539">Nucleus</keyword>
<dbReference type="PRINTS" id="PR00047">
    <property type="entry name" value="STROIDFINGER"/>
</dbReference>
<dbReference type="GO" id="GO:0003700">
    <property type="term" value="F:DNA-binding transcription factor activity"/>
    <property type="evidence" value="ECO:0007669"/>
    <property type="project" value="InterPro"/>
</dbReference>
<dbReference type="InterPro" id="IPR013088">
    <property type="entry name" value="Znf_NHR/GATA"/>
</dbReference>
<dbReference type="Pfam" id="PF00105">
    <property type="entry name" value="zf-C4"/>
    <property type="match status" value="1"/>
</dbReference>
<dbReference type="InterPro" id="IPR049636">
    <property type="entry name" value="HNF4-like_DBD"/>
</dbReference>
<evidence type="ECO:0000256" key="6">
    <source>
        <dbReference type="ARBA" id="ARBA00023015"/>
    </source>
</evidence>
<evidence type="ECO:0000256" key="10">
    <source>
        <dbReference type="ARBA" id="ARBA00023242"/>
    </source>
</evidence>
<dbReference type="WBParaSite" id="MBELARI_LOCUS5444">
    <property type="protein sequence ID" value="MBELARI_LOCUS5444"/>
    <property type="gene ID" value="MBELARI_LOCUS5444"/>
</dbReference>
<dbReference type="InterPro" id="IPR051152">
    <property type="entry name" value="C.elegans_Orphan_NR"/>
</dbReference>
<dbReference type="Pfam" id="PF00104">
    <property type="entry name" value="Hormone_recep"/>
    <property type="match status" value="1"/>
</dbReference>
<dbReference type="PROSITE" id="PS00031">
    <property type="entry name" value="NUCLEAR_REC_DBD_1"/>
    <property type="match status" value="1"/>
</dbReference>
<feature type="domain" description="Nuclear receptor" evidence="13">
    <location>
        <begin position="37"/>
        <end position="113"/>
    </location>
</feature>
<evidence type="ECO:0000256" key="11">
    <source>
        <dbReference type="RuleBase" id="RU004334"/>
    </source>
</evidence>
<comment type="similarity">
    <text evidence="2 11">Belongs to the nuclear hormone receptor family.</text>
</comment>
<dbReference type="InterPro" id="IPR035500">
    <property type="entry name" value="NHR-like_dom_sf"/>
</dbReference>
<name>A0AAF3J9R6_9BILA</name>
<evidence type="ECO:0000256" key="4">
    <source>
        <dbReference type="ARBA" id="ARBA00022771"/>
    </source>
</evidence>
<dbReference type="SUPFAM" id="SSF57716">
    <property type="entry name" value="Glucocorticoid receptor-like (DNA-binding domain)"/>
    <property type="match status" value="1"/>
</dbReference>
<evidence type="ECO:0000256" key="3">
    <source>
        <dbReference type="ARBA" id="ARBA00022723"/>
    </source>
</evidence>
<proteinExistence type="inferred from homology"/>
<dbReference type="GO" id="GO:0000978">
    <property type="term" value="F:RNA polymerase II cis-regulatory region sequence-specific DNA binding"/>
    <property type="evidence" value="ECO:0007669"/>
    <property type="project" value="InterPro"/>
</dbReference>
<evidence type="ECO:0000256" key="1">
    <source>
        <dbReference type="ARBA" id="ARBA00004123"/>
    </source>
</evidence>
<keyword evidence="6 11" id="KW-0805">Transcription regulation</keyword>
<dbReference type="InterPro" id="IPR000536">
    <property type="entry name" value="Nucl_hrmn_rcpt_lig-bd"/>
</dbReference>
<evidence type="ECO:0000313" key="15">
    <source>
        <dbReference type="Proteomes" id="UP000887575"/>
    </source>
</evidence>
<dbReference type="Proteomes" id="UP000887575">
    <property type="component" value="Unassembled WGS sequence"/>
</dbReference>
<keyword evidence="4 11" id="KW-0863">Zinc-finger</keyword>
<evidence type="ECO:0000256" key="2">
    <source>
        <dbReference type="ARBA" id="ARBA00005993"/>
    </source>
</evidence>
<keyword evidence="7 11" id="KW-0238">DNA-binding</keyword>
<sequence>MSLRVMDPRGETDLEYIEVTVDEMDLSTSCLPTSSLLSECVICSQPSHGIHFGVTTCRACAAFFRRTVVLNKKYSCKQSDGKCDLGPEVRSLCRHCRYEKCLQVGMTPDNVQWNRDRLCNAMKLEDFEKMEKDEQKGLNGKEQTMEMASKSSPEMPIEEIRSNQQGTTVIKIKPPPPPHIAQLISDLGNVTKRVERIFMQSTPMEIVSAFPLTALQRMAVATERLRGFLPSNPPMLPKLSFELLLSHLIKNRENGAKWMMHCEEFARLPLEEKLLIYQKVCGNLARLEKVAVALAVVGEEALKKKLFLMEGHIMSPLTEFDVCGMSNYSDEEIRRFMWPSMENLFEDLGRPLHALSPAPLEYIYLLCTTMWNVDGRGVSPETIRVADTYRERISAELHDYYIHSKGQENYAHRLIQLHRIRNNNERHELERSELFLMFRLFDVFHFDFPCGGDPKRH</sequence>
<feature type="region of interest" description="Disordered" evidence="12">
    <location>
        <begin position="132"/>
        <end position="155"/>
    </location>
</feature>
<evidence type="ECO:0000256" key="8">
    <source>
        <dbReference type="ARBA" id="ARBA00023163"/>
    </source>
</evidence>
<dbReference type="SUPFAM" id="SSF48508">
    <property type="entry name" value="Nuclear receptor ligand-binding domain"/>
    <property type="match status" value="1"/>
</dbReference>
<protein>
    <submittedName>
        <fullName evidence="16">Uncharacterized protein</fullName>
    </submittedName>
</protein>
<comment type="subcellular location">
    <subcellularLocation>
        <location evidence="1 11">Nucleus</location>
    </subcellularLocation>
</comment>
<evidence type="ECO:0000256" key="5">
    <source>
        <dbReference type="ARBA" id="ARBA00022833"/>
    </source>
</evidence>
<reference evidence="16" key="1">
    <citation type="submission" date="2024-02" db="UniProtKB">
        <authorList>
            <consortium name="WormBaseParasite"/>
        </authorList>
    </citation>
    <scope>IDENTIFICATION</scope>
</reference>
<keyword evidence="15" id="KW-1185">Reference proteome</keyword>
<evidence type="ECO:0000259" key="14">
    <source>
        <dbReference type="PROSITE" id="PS51843"/>
    </source>
</evidence>
<accession>A0AAF3J9R6</accession>
<dbReference type="GO" id="GO:0008270">
    <property type="term" value="F:zinc ion binding"/>
    <property type="evidence" value="ECO:0007669"/>
    <property type="project" value="UniProtKB-KW"/>
</dbReference>
<organism evidence="15 16">
    <name type="scientific">Mesorhabditis belari</name>
    <dbReference type="NCBI Taxonomy" id="2138241"/>
    <lineage>
        <taxon>Eukaryota</taxon>
        <taxon>Metazoa</taxon>
        <taxon>Ecdysozoa</taxon>
        <taxon>Nematoda</taxon>
        <taxon>Chromadorea</taxon>
        <taxon>Rhabditida</taxon>
        <taxon>Rhabditina</taxon>
        <taxon>Rhabditomorpha</taxon>
        <taxon>Rhabditoidea</taxon>
        <taxon>Rhabditidae</taxon>
        <taxon>Mesorhabditinae</taxon>
        <taxon>Mesorhabditis</taxon>
    </lineage>
</organism>
<dbReference type="SMART" id="SM00430">
    <property type="entry name" value="HOLI"/>
    <property type="match status" value="1"/>
</dbReference>
<evidence type="ECO:0000256" key="9">
    <source>
        <dbReference type="ARBA" id="ARBA00023170"/>
    </source>
</evidence>
<dbReference type="PANTHER" id="PTHR45680:SF29">
    <property type="entry name" value="NUCLEAR HORMONE RECEPTOR FAMILY"/>
    <property type="match status" value="1"/>
</dbReference>
<dbReference type="InterPro" id="IPR001628">
    <property type="entry name" value="Znf_hrmn_rcpt"/>
</dbReference>
<dbReference type="SMART" id="SM00399">
    <property type="entry name" value="ZnF_C4"/>
    <property type="match status" value="1"/>
</dbReference>
<keyword evidence="8 11" id="KW-0804">Transcription</keyword>
<dbReference type="Gene3D" id="1.10.565.10">
    <property type="entry name" value="Retinoid X Receptor"/>
    <property type="match status" value="1"/>
</dbReference>
<evidence type="ECO:0000313" key="16">
    <source>
        <dbReference type="WBParaSite" id="MBELARI_LOCUS5444"/>
    </source>
</evidence>
<dbReference type="Gene3D" id="3.30.50.10">
    <property type="entry name" value="Erythroid Transcription Factor GATA-1, subunit A"/>
    <property type="match status" value="1"/>
</dbReference>
<evidence type="ECO:0000256" key="12">
    <source>
        <dbReference type="SAM" id="MobiDB-lite"/>
    </source>
</evidence>
<dbReference type="PANTHER" id="PTHR45680">
    <property type="entry name" value="NUCLEAR HORMONE RECEPTOR FAMILY"/>
    <property type="match status" value="1"/>
</dbReference>
<evidence type="ECO:0000259" key="13">
    <source>
        <dbReference type="PROSITE" id="PS51030"/>
    </source>
</evidence>